<evidence type="ECO:0000313" key="1">
    <source>
        <dbReference type="EMBL" id="KAK3772572.1"/>
    </source>
</evidence>
<dbReference type="Proteomes" id="UP001283361">
    <property type="component" value="Unassembled WGS sequence"/>
</dbReference>
<evidence type="ECO:0000313" key="2">
    <source>
        <dbReference type="Proteomes" id="UP001283361"/>
    </source>
</evidence>
<comment type="caution">
    <text evidence="1">The sequence shown here is derived from an EMBL/GenBank/DDBJ whole genome shotgun (WGS) entry which is preliminary data.</text>
</comment>
<dbReference type="AlphaFoldDB" id="A0AAE0ZQ58"/>
<organism evidence="1 2">
    <name type="scientific">Elysia crispata</name>
    <name type="common">lettuce slug</name>
    <dbReference type="NCBI Taxonomy" id="231223"/>
    <lineage>
        <taxon>Eukaryota</taxon>
        <taxon>Metazoa</taxon>
        <taxon>Spiralia</taxon>
        <taxon>Lophotrochozoa</taxon>
        <taxon>Mollusca</taxon>
        <taxon>Gastropoda</taxon>
        <taxon>Heterobranchia</taxon>
        <taxon>Euthyneura</taxon>
        <taxon>Panpulmonata</taxon>
        <taxon>Sacoglossa</taxon>
        <taxon>Placobranchoidea</taxon>
        <taxon>Plakobranchidae</taxon>
        <taxon>Elysia</taxon>
    </lineage>
</organism>
<dbReference type="EMBL" id="JAWDGP010003618">
    <property type="protein sequence ID" value="KAK3772572.1"/>
    <property type="molecule type" value="Genomic_DNA"/>
</dbReference>
<name>A0AAE0ZQ58_9GAST</name>
<gene>
    <name evidence="1" type="ORF">RRG08_017109</name>
</gene>
<accession>A0AAE0ZQ58</accession>
<proteinExistence type="predicted"/>
<sequence length="112" mass="12686">MLGNHRKPRGGSLRNCEGFRIPQLFMIYVDRSRPIAALCVRPVECGERPRPAGLQTDWSQIENIISRTLERAAVALLRSVFIMPDLDLDLSDSHTHGIVCWPAPYKHWAGVH</sequence>
<protein>
    <submittedName>
        <fullName evidence="1">Uncharacterized protein</fullName>
    </submittedName>
</protein>
<reference evidence="1" key="1">
    <citation type="journal article" date="2023" name="G3 (Bethesda)">
        <title>A reference genome for the long-term kleptoplast-retaining sea slug Elysia crispata morphotype clarki.</title>
        <authorList>
            <person name="Eastman K.E."/>
            <person name="Pendleton A.L."/>
            <person name="Shaikh M.A."/>
            <person name="Suttiyut T."/>
            <person name="Ogas R."/>
            <person name="Tomko P."/>
            <person name="Gavelis G."/>
            <person name="Widhalm J.R."/>
            <person name="Wisecaver J.H."/>
        </authorList>
    </citation>
    <scope>NUCLEOTIDE SEQUENCE</scope>
    <source>
        <strain evidence="1">ECLA1</strain>
    </source>
</reference>
<keyword evidence="2" id="KW-1185">Reference proteome</keyword>